<gene>
    <name evidence="2" type="ORF">IAD18_03385</name>
</gene>
<protein>
    <recommendedName>
        <fullName evidence="4">Cell division protein FtsQ</fullName>
    </recommendedName>
</protein>
<evidence type="ECO:0000256" key="1">
    <source>
        <dbReference type="SAM" id="MobiDB-lite"/>
    </source>
</evidence>
<reference evidence="2" key="2">
    <citation type="journal article" date="2021" name="PeerJ">
        <title>Extensive microbial diversity within the chicken gut microbiome revealed by metagenomics and culture.</title>
        <authorList>
            <person name="Gilroy R."/>
            <person name="Ravi A."/>
            <person name="Getino M."/>
            <person name="Pursley I."/>
            <person name="Horton D.L."/>
            <person name="Alikhan N.F."/>
            <person name="Baker D."/>
            <person name="Gharbi K."/>
            <person name="Hall N."/>
            <person name="Watson M."/>
            <person name="Adriaenssens E.M."/>
            <person name="Foster-Nyarko E."/>
            <person name="Jarju S."/>
            <person name="Secka A."/>
            <person name="Antonio M."/>
            <person name="Oren A."/>
            <person name="Chaudhuri R.R."/>
            <person name="La Ragione R."/>
            <person name="Hildebrand F."/>
            <person name="Pallen M.J."/>
        </authorList>
    </citation>
    <scope>NUCLEOTIDE SEQUENCE</scope>
    <source>
        <strain evidence="2">17073</strain>
    </source>
</reference>
<proteinExistence type="predicted"/>
<dbReference type="Proteomes" id="UP000824076">
    <property type="component" value="Unassembled WGS sequence"/>
</dbReference>
<dbReference type="EMBL" id="DVMS01000099">
    <property type="protein sequence ID" value="HIU38694.1"/>
    <property type="molecule type" value="Genomic_DNA"/>
</dbReference>
<organism evidence="2 3">
    <name type="scientific">Candidatus Limisoma intestinavium</name>
    <dbReference type="NCBI Taxonomy" id="2840856"/>
    <lineage>
        <taxon>Bacteria</taxon>
        <taxon>Pseudomonadati</taxon>
        <taxon>Bacteroidota</taxon>
        <taxon>Bacteroidia</taxon>
        <taxon>Bacteroidales</taxon>
        <taxon>Candidatus Limisoma</taxon>
    </lineage>
</organism>
<evidence type="ECO:0008006" key="4">
    <source>
        <dbReference type="Google" id="ProtNLM"/>
    </source>
</evidence>
<dbReference type="AlphaFoldDB" id="A0A9D1LGB3"/>
<comment type="caution">
    <text evidence="2">The sequence shown here is derived from an EMBL/GenBank/DDBJ whole genome shotgun (WGS) entry which is preliminary data.</text>
</comment>
<feature type="region of interest" description="Disordered" evidence="1">
    <location>
        <begin position="260"/>
        <end position="286"/>
    </location>
</feature>
<accession>A0A9D1LGB3</accession>
<reference evidence="2" key="1">
    <citation type="submission" date="2020-10" db="EMBL/GenBank/DDBJ databases">
        <authorList>
            <person name="Gilroy R."/>
        </authorList>
    </citation>
    <scope>NUCLEOTIDE SEQUENCE</scope>
    <source>
        <strain evidence="2">17073</strain>
    </source>
</reference>
<sequence length="286" mass="32652">MKKLVFYISMVLVAIYVATSFFWTGAMARTEQCRGIRIAVRNDSMSIVSPRFIETEIKRLGFQADGKQFAAINAEQIEKAFGKQYYVEYAQCYRSNDNMMCLDIYPVKPVLRVFERSGASYYINRSGKRVPVSFNIFTDVPVAAGAFSRQYPPERLMPLLDYMRENPEIDNLVGAIEVADSQNVYIIPNIAGHVVNLGSLDNLPAKFGKLFRFYKEVLPVKGWNIYDTISLKWHNQIVAVKRKAVSRLWIQDENLGHEEMPDPLQDVSVYDSSDTLSGETKKKDVN</sequence>
<evidence type="ECO:0000313" key="3">
    <source>
        <dbReference type="Proteomes" id="UP000824076"/>
    </source>
</evidence>
<name>A0A9D1LGB3_9BACT</name>
<evidence type="ECO:0000313" key="2">
    <source>
        <dbReference type="EMBL" id="HIU38694.1"/>
    </source>
</evidence>